<dbReference type="Proteomes" id="UP000823388">
    <property type="component" value="Chromosome 8N"/>
</dbReference>
<reference evidence="2" key="1">
    <citation type="submission" date="2020-05" db="EMBL/GenBank/DDBJ databases">
        <title>WGS assembly of Panicum virgatum.</title>
        <authorList>
            <person name="Lovell J.T."/>
            <person name="Jenkins J."/>
            <person name="Shu S."/>
            <person name="Juenger T.E."/>
            <person name="Schmutz J."/>
        </authorList>
    </citation>
    <scope>NUCLEOTIDE SEQUENCE</scope>
    <source>
        <strain evidence="2">AP13</strain>
    </source>
</reference>
<comment type="caution">
    <text evidence="2">The sequence shown here is derived from an EMBL/GenBank/DDBJ whole genome shotgun (WGS) entry which is preliminary data.</text>
</comment>
<evidence type="ECO:0000313" key="2">
    <source>
        <dbReference type="EMBL" id="KAG2557500.1"/>
    </source>
</evidence>
<sequence>MASNWSLWLFICLTYCVRCTVEETFFIVIWAGHSPMVGFYYFFPIDYSHNVSATW</sequence>
<protein>
    <submittedName>
        <fullName evidence="2">Uncharacterized protein</fullName>
    </submittedName>
</protein>
<feature type="chain" id="PRO_5036501384" evidence="1">
    <location>
        <begin position="20"/>
        <end position="55"/>
    </location>
</feature>
<dbReference type="AlphaFoldDB" id="A0A8T0P7A6"/>
<name>A0A8T0P7A6_PANVG</name>
<proteinExistence type="predicted"/>
<dbReference type="EMBL" id="CM029052">
    <property type="protein sequence ID" value="KAG2557500.1"/>
    <property type="molecule type" value="Genomic_DNA"/>
</dbReference>
<keyword evidence="1" id="KW-0732">Signal</keyword>
<evidence type="ECO:0000313" key="3">
    <source>
        <dbReference type="Proteomes" id="UP000823388"/>
    </source>
</evidence>
<organism evidence="2 3">
    <name type="scientific">Panicum virgatum</name>
    <name type="common">Blackwell switchgrass</name>
    <dbReference type="NCBI Taxonomy" id="38727"/>
    <lineage>
        <taxon>Eukaryota</taxon>
        <taxon>Viridiplantae</taxon>
        <taxon>Streptophyta</taxon>
        <taxon>Embryophyta</taxon>
        <taxon>Tracheophyta</taxon>
        <taxon>Spermatophyta</taxon>
        <taxon>Magnoliopsida</taxon>
        <taxon>Liliopsida</taxon>
        <taxon>Poales</taxon>
        <taxon>Poaceae</taxon>
        <taxon>PACMAD clade</taxon>
        <taxon>Panicoideae</taxon>
        <taxon>Panicodae</taxon>
        <taxon>Paniceae</taxon>
        <taxon>Panicinae</taxon>
        <taxon>Panicum</taxon>
        <taxon>Panicum sect. Hiantes</taxon>
    </lineage>
</organism>
<keyword evidence="3" id="KW-1185">Reference proteome</keyword>
<accession>A0A8T0P7A6</accession>
<gene>
    <name evidence="2" type="ORF">PVAP13_8NG173601</name>
</gene>
<evidence type="ECO:0000256" key="1">
    <source>
        <dbReference type="SAM" id="SignalP"/>
    </source>
</evidence>
<feature type="signal peptide" evidence="1">
    <location>
        <begin position="1"/>
        <end position="19"/>
    </location>
</feature>